<proteinExistence type="predicted"/>
<dbReference type="OrthoDB" id="126898at2759"/>
<name>A0A8T1TUU4_9STRA</name>
<comment type="caution">
    <text evidence="2">The sequence shown here is derived from an EMBL/GenBank/DDBJ whole genome shotgun (WGS) entry which is preliminary data.</text>
</comment>
<protein>
    <submittedName>
        <fullName evidence="2">Uncharacterized protein</fullName>
    </submittedName>
</protein>
<evidence type="ECO:0000313" key="3">
    <source>
        <dbReference type="Proteomes" id="UP000688947"/>
    </source>
</evidence>
<keyword evidence="1" id="KW-0472">Membrane</keyword>
<organism evidence="2 3">
    <name type="scientific">Phytophthora cactorum</name>
    <dbReference type="NCBI Taxonomy" id="29920"/>
    <lineage>
        <taxon>Eukaryota</taxon>
        <taxon>Sar</taxon>
        <taxon>Stramenopiles</taxon>
        <taxon>Oomycota</taxon>
        <taxon>Peronosporomycetes</taxon>
        <taxon>Peronosporales</taxon>
        <taxon>Peronosporaceae</taxon>
        <taxon>Phytophthora</taxon>
    </lineage>
</organism>
<sequence length="70" mass="7709">MYAAGDDGAFMVTVSLPVLEFNILLAAFARHFTVKSGPEKRERPPRLQNKNNVLACLLHFYTAAVEGDSV</sequence>
<evidence type="ECO:0000313" key="2">
    <source>
        <dbReference type="EMBL" id="KAG6948400.1"/>
    </source>
</evidence>
<dbReference type="AlphaFoldDB" id="A0A8T1TUU4"/>
<evidence type="ECO:0000256" key="1">
    <source>
        <dbReference type="SAM" id="Phobius"/>
    </source>
</evidence>
<accession>A0A8T1TUU4</accession>
<keyword evidence="1" id="KW-0812">Transmembrane</keyword>
<dbReference type="Proteomes" id="UP000688947">
    <property type="component" value="Unassembled WGS sequence"/>
</dbReference>
<gene>
    <name evidence="2" type="ORF">JG687_00015499</name>
</gene>
<keyword evidence="1" id="KW-1133">Transmembrane helix</keyword>
<feature type="transmembrane region" description="Helical" evidence="1">
    <location>
        <begin position="12"/>
        <end position="33"/>
    </location>
</feature>
<reference evidence="2" key="1">
    <citation type="submission" date="2021-01" db="EMBL/GenBank/DDBJ databases">
        <title>Phytophthora aleatoria, a newly-described species from Pinus radiata is distinct from Phytophthora cactorum isolates based on comparative genomics.</title>
        <authorList>
            <person name="Mcdougal R."/>
            <person name="Panda P."/>
            <person name="Williams N."/>
            <person name="Studholme D.J."/>
        </authorList>
    </citation>
    <scope>NUCLEOTIDE SEQUENCE</scope>
    <source>
        <strain evidence="2">NZFS 3830</strain>
    </source>
</reference>
<dbReference type="EMBL" id="JAENGZ010001387">
    <property type="protein sequence ID" value="KAG6948400.1"/>
    <property type="molecule type" value="Genomic_DNA"/>
</dbReference>